<keyword evidence="1" id="KW-0732">Signal</keyword>
<keyword evidence="3" id="KW-1185">Reference proteome</keyword>
<dbReference type="Proteomes" id="UP001457282">
    <property type="component" value="Unassembled WGS sequence"/>
</dbReference>
<evidence type="ECO:0000313" key="2">
    <source>
        <dbReference type="EMBL" id="KAK9930843.1"/>
    </source>
</evidence>
<gene>
    <name evidence="2" type="ORF">M0R45_018151</name>
</gene>
<proteinExistence type="predicted"/>
<evidence type="ECO:0000313" key="3">
    <source>
        <dbReference type="Proteomes" id="UP001457282"/>
    </source>
</evidence>
<sequence>MSLNCLLLALFLCAGAVSGEAYKSSGVPCSVNIKALFPCAGAVSDDMWSGVPWPVNIKDPILKEIAEFAVSEFNKWSSRTPSVALVNS</sequence>
<accession>A0AAW1X3C4</accession>
<organism evidence="2 3">
    <name type="scientific">Rubus argutus</name>
    <name type="common">Southern blackberry</name>
    <dbReference type="NCBI Taxonomy" id="59490"/>
    <lineage>
        <taxon>Eukaryota</taxon>
        <taxon>Viridiplantae</taxon>
        <taxon>Streptophyta</taxon>
        <taxon>Embryophyta</taxon>
        <taxon>Tracheophyta</taxon>
        <taxon>Spermatophyta</taxon>
        <taxon>Magnoliopsida</taxon>
        <taxon>eudicotyledons</taxon>
        <taxon>Gunneridae</taxon>
        <taxon>Pentapetalae</taxon>
        <taxon>rosids</taxon>
        <taxon>fabids</taxon>
        <taxon>Rosales</taxon>
        <taxon>Rosaceae</taxon>
        <taxon>Rosoideae</taxon>
        <taxon>Rosoideae incertae sedis</taxon>
        <taxon>Rubus</taxon>
    </lineage>
</organism>
<feature type="signal peptide" evidence="1">
    <location>
        <begin position="1"/>
        <end position="19"/>
    </location>
</feature>
<protein>
    <submittedName>
        <fullName evidence="2">Uncharacterized protein</fullName>
    </submittedName>
</protein>
<dbReference type="EMBL" id="JBEDUW010000004">
    <property type="protein sequence ID" value="KAK9930843.1"/>
    <property type="molecule type" value="Genomic_DNA"/>
</dbReference>
<dbReference type="AlphaFoldDB" id="A0AAW1X3C4"/>
<comment type="caution">
    <text evidence="2">The sequence shown here is derived from an EMBL/GenBank/DDBJ whole genome shotgun (WGS) entry which is preliminary data.</text>
</comment>
<evidence type="ECO:0000256" key="1">
    <source>
        <dbReference type="SAM" id="SignalP"/>
    </source>
</evidence>
<feature type="chain" id="PRO_5043878543" evidence="1">
    <location>
        <begin position="20"/>
        <end position="88"/>
    </location>
</feature>
<dbReference type="Gene3D" id="3.10.450.10">
    <property type="match status" value="1"/>
</dbReference>
<name>A0AAW1X3C4_RUBAR</name>
<reference evidence="2 3" key="1">
    <citation type="journal article" date="2023" name="G3 (Bethesda)">
        <title>A chromosome-length genome assembly and annotation of blackberry (Rubus argutus, cv. 'Hillquist').</title>
        <authorList>
            <person name="Bruna T."/>
            <person name="Aryal R."/>
            <person name="Dudchenko O."/>
            <person name="Sargent D.J."/>
            <person name="Mead D."/>
            <person name="Buti M."/>
            <person name="Cavallini A."/>
            <person name="Hytonen T."/>
            <person name="Andres J."/>
            <person name="Pham M."/>
            <person name="Weisz D."/>
            <person name="Mascagni F."/>
            <person name="Usai G."/>
            <person name="Natali L."/>
            <person name="Bassil N."/>
            <person name="Fernandez G.E."/>
            <person name="Lomsadze A."/>
            <person name="Armour M."/>
            <person name="Olukolu B."/>
            <person name="Poorten T."/>
            <person name="Britton C."/>
            <person name="Davik J."/>
            <person name="Ashrafi H."/>
            <person name="Aiden E.L."/>
            <person name="Borodovsky M."/>
            <person name="Worthington M."/>
        </authorList>
    </citation>
    <scope>NUCLEOTIDE SEQUENCE [LARGE SCALE GENOMIC DNA]</scope>
    <source>
        <strain evidence="2">PI 553951</strain>
    </source>
</reference>